<keyword evidence="1" id="KW-0732">Signal</keyword>
<evidence type="ECO:0000313" key="2">
    <source>
        <dbReference type="EMBL" id="MFC3713921.1"/>
    </source>
</evidence>
<feature type="signal peptide" evidence="1">
    <location>
        <begin position="1"/>
        <end position="19"/>
    </location>
</feature>
<dbReference type="EMBL" id="JBHRXV010000011">
    <property type="protein sequence ID" value="MFC3713921.1"/>
    <property type="molecule type" value="Genomic_DNA"/>
</dbReference>
<organism evidence="2 3">
    <name type="scientific">Sphingoaurantiacus capsulatus</name>
    <dbReference type="NCBI Taxonomy" id="1771310"/>
    <lineage>
        <taxon>Bacteria</taxon>
        <taxon>Pseudomonadati</taxon>
        <taxon>Pseudomonadota</taxon>
        <taxon>Alphaproteobacteria</taxon>
        <taxon>Sphingomonadales</taxon>
        <taxon>Sphingosinicellaceae</taxon>
        <taxon>Sphingoaurantiacus</taxon>
    </lineage>
</organism>
<dbReference type="Proteomes" id="UP001595615">
    <property type="component" value="Unassembled WGS sequence"/>
</dbReference>
<comment type="caution">
    <text evidence="2">The sequence shown here is derived from an EMBL/GenBank/DDBJ whole genome shotgun (WGS) entry which is preliminary data.</text>
</comment>
<keyword evidence="3" id="KW-1185">Reference proteome</keyword>
<sequence length="408" mass="42832">MKSLLLPVALLALVAAAPAGPFAEVSAARRAAQEAPAADKAAKYDAAMALAPTSLETVRQALSASTEDPKRLVMLIDRFVALGATFSEPTAAQLLPMLTDAADRERLAKALIDNRKPLAFSQPRLTIPPQIPLVEAIAYDAKRDCLYFSSVVGQALYARCGAVPAKTLPLPANTGPILGIALDAAADRLWFVSAPVFGGGTPSGLFGLDLPTSKVTAIPMPAGVVELGDVAVGQGSEVFAADSRSGAIYRLRHGKLAVLVPPGVLHSAQGIAPSPDGKHLHVADYSYGIVRIDLGTGAVQPMKVVDNLGLDGIDGLLRHGDDLIAIQNGWRPSRILRLRLSVDEKAITVGDVLERGHPQHDDPTQGAIVAGQLLYVANSQWPKYAQNGEQKPGEGQAPTVILALQLLR</sequence>
<proteinExistence type="predicted"/>
<dbReference type="InterPro" id="IPR015943">
    <property type="entry name" value="WD40/YVTN_repeat-like_dom_sf"/>
</dbReference>
<feature type="chain" id="PRO_5046791453" evidence="1">
    <location>
        <begin position="20"/>
        <end position="408"/>
    </location>
</feature>
<dbReference type="Gene3D" id="2.130.10.10">
    <property type="entry name" value="YVTN repeat-like/Quinoprotein amine dehydrogenase"/>
    <property type="match status" value="1"/>
</dbReference>
<accession>A0ABV7XDP6</accession>
<dbReference type="RefSeq" id="WP_380862878.1">
    <property type="nucleotide sequence ID" value="NZ_JBHRXV010000011.1"/>
</dbReference>
<gene>
    <name evidence="2" type="ORF">ACFOMD_15200</name>
</gene>
<reference evidence="3" key="1">
    <citation type="journal article" date="2019" name="Int. J. Syst. Evol. Microbiol.">
        <title>The Global Catalogue of Microorganisms (GCM) 10K type strain sequencing project: providing services to taxonomists for standard genome sequencing and annotation.</title>
        <authorList>
            <consortium name="The Broad Institute Genomics Platform"/>
            <consortium name="The Broad Institute Genome Sequencing Center for Infectious Disease"/>
            <person name="Wu L."/>
            <person name="Ma J."/>
        </authorList>
    </citation>
    <scope>NUCLEOTIDE SEQUENCE [LARGE SCALE GENOMIC DNA]</scope>
    <source>
        <strain evidence="3">KCTC 42644</strain>
    </source>
</reference>
<evidence type="ECO:0000313" key="3">
    <source>
        <dbReference type="Proteomes" id="UP001595615"/>
    </source>
</evidence>
<protein>
    <submittedName>
        <fullName evidence="2">Uncharacterized protein</fullName>
    </submittedName>
</protein>
<dbReference type="SUPFAM" id="SSF63829">
    <property type="entry name" value="Calcium-dependent phosphotriesterase"/>
    <property type="match status" value="1"/>
</dbReference>
<name>A0ABV7XDP6_9SPHN</name>
<evidence type="ECO:0000256" key="1">
    <source>
        <dbReference type="SAM" id="SignalP"/>
    </source>
</evidence>